<evidence type="ECO:0000313" key="4">
    <source>
        <dbReference type="Proteomes" id="UP000221538"/>
    </source>
</evidence>
<dbReference type="EMBL" id="BEWI01000031">
    <property type="protein sequence ID" value="GAY20802.1"/>
    <property type="molecule type" value="Genomic_DNA"/>
</dbReference>
<organism evidence="3 4">
    <name type="scientific">Sphingobium fuliginis (strain ATCC 27551)</name>
    <dbReference type="NCBI Taxonomy" id="336203"/>
    <lineage>
        <taxon>Bacteria</taxon>
        <taxon>Pseudomonadati</taxon>
        <taxon>Pseudomonadota</taxon>
        <taxon>Alphaproteobacteria</taxon>
        <taxon>Sphingomonadales</taxon>
        <taxon>Sphingomonadaceae</taxon>
        <taxon>Sphingobium</taxon>
    </lineage>
</organism>
<feature type="signal peptide" evidence="1">
    <location>
        <begin position="1"/>
        <end position="19"/>
    </location>
</feature>
<dbReference type="InterPro" id="IPR025419">
    <property type="entry name" value="DUF4142"/>
</dbReference>
<dbReference type="RefSeq" id="WP_244968604.1">
    <property type="nucleotide sequence ID" value="NZ_BATN01000137.1"/>
</dbReference>
<accession>A0A292Z4V4</accession>
<dbReference type="Gene3D" id="1.20.1260.10">
    <property type="match status" value="1"/>
</dbReference>
<dbReference type="PANTHER" id="PTHR38593">
    <property type="entry name" value="BLR2558 PROTEIN"/>
    <property type="match status" value="1"/>
</dbReference>
<keyword evidence="1" id="KW-0732">Signal</keyword>
<dbReference type="Proteomes" id="UP000221538">
    <property type="component" value="Unassembled WGS sequence"/>
</dbReference>
<dbReference type="Pfam" id="PF13628">
    <property type="entry name" value="DUF4142"/>
    <property type="match status" value="1"/>
</dbReference>
<sequence>MSKMLLLMPLIAVAMPAAAAESPTAYLGKAGAGDLYEQTSSKIVLETTRDARVKSFATMMVRDHGKSTAMLKSAAAASGVKAPPPSLTPDQQAKVRALKQAKGAARDTLYWQQQKAAHSQALQLHQDYAAHGSDRSLKDAAAKIVPVVKHHLDLLNADR</sequence>
<evidence type="ECO:0000313" key="3">
    <source>
        <dbReference type="EMBL" id="GAY20802.1"/>
    </source>
</evidence>
<reference evidence="3 4" key="1">
    <citation type="journal article" date="2013" name="Biodegradation">
        <title>Occurrence of 4-tert-butylphenol (4-t-BP) biodegradation in an aquatic sample caused by the presence of Spirodela polyrrhiza and isolation of a 4-t-BP-utilizing bacterium.</title>
        <authorList>
            <person name="Ogata Y."/>
            <person name="Toyama T."/>
            <person name="Yu N."/>
            <person name="Wang X."/>
            <person name="Sei K."/>
            <person name="Ike M."/>
        </authorList>
    </citation>
    <scope>NUCLEOTIDE SEQUENCE [LARGE SCALE GENOMIC DNA]</scope>
    <source>
        <strain evidence="3 4">OMI</strain>
    </source>
</reference>
<proteinExistence type="predicted"/>
<dbReference type="PANTHER" id="PTHR38593:SF1">
    <property type="entry name" value="BLR2558 PROTEIN"/>
    <property type="match status" value="1"/>
</dbReference>
<reference evidence="3 4" key="2">
    <citation type="journal article" date="2013" name="Environ. Sci. Technol.">
        <title>The 4-tert-butylphenol-utilizing bacterium Sphingobium fuliginis OMI can degrade bisphenols via phenolic ring hydroxylation and meta-cleavage pathway.</title>
        <authorList>
            <person name="Ogata Y."/>
            <person name="Goda S."/>
            <person name="Toyama T."/>
            <person name="Sei K."/>
            <person name="Ike M."/>
        </authorList>
    </citation>
    <scope>NUCLEOTIDE SEQUENCE [LARGE SCALE GENOMIC DNA]</scope>
    <source>
        <strain evidence="3 4">OMI</strain>
    </source>
</reference>
<dbReference type="InterPro" id="IPR012347">
    <property type="entry name" value="Ferritin-like"/>
</dbReference>
<feature type="chain" id="PRO_5012268303" evidence="1">
    <location>
        <begin position="20"/>
        <end position="159"/>
    </location>
</feature>
<dbReference type="AlphaFoldDB" id="A0A292Z4V4"/>
<feature type="domain" description="DUF4142" evidence="2">
    <location>
        <begin position="24"/>
        <end position="154"/>
    </location>
</feature>
<evidence type="ECO:0000259" key="2">
    <source>
        <dbReference type="Pfam" id="PF13628"/>
    </source>
</evidence>
<evidence type="ECO:0000256" key="1">
    <source>
        <dbReference type="SAM" id="SignalP"/>
    </source>
</evidence>
<name>A0A292Z4V4_SPHSA</name>
<comment type="caution">
    <text evidence="3">The sequence shown here is derived from an EMBL/GenBank/DDBJ whole genome shotgun (WGS) entry which is preliminary data.</text>
</comment>
<gene>
    <name evidence="3" type="ORF">SFOMI_1332</name>
</gene>
<protein>
    <submittedName>
        <fullName evidence="3">Putative exported protein</fullName>
    </submittedName>
</protein>